<dbReference type="EMBL" id="LNAM01000200">
    <property type="protein sequence ID" value="KSV57774.1"/>
    <property type="molecule type" value="Genomic_DNA"/>
</dbReference>
<accession>A0A0V8QBF6</accession>
<dbReference type="AlphaFoldDB" id="A0A0V8QBF6"/>
<comment type="caution">
    <text evidence="1">The sequence shown here is derived from an EMBL/GenBank/DDBJ whole genome shotgun (WGS) entry which is preliminary data.</text>
</comment>
<protein>
    <recommendedName>
        <fullName evidence="3">Protein CopB</fullName>
    </recommendedName>
</protein>
<gene>
    <name evidence="1" type="ORF">ASU35_15135</name>
</gene>
<evidence type="ECO:0008006" key="3">
    <source>
        <dbReference type="Google" id="ProtNLM"/>
    </source>
</evidence>
<reference evidence="1 2" key="1">
    <citation type="submission" date="2015-11" db="EMBL/GenBank/DDBJ databases">
        <title>Butyribacter intestini gen. nov., sp. nov., a butyric acid-producing bacterium of the family Lachnospiraceae isolated from the human faeces.</title>
        <authorList>
            <person name="Zou Y."/>
            <person name="Xue W."/>
            <person name="Luo G."/>
            <person name="Lv M."/>
        </authorList>
    </citation>
    <scope>NUCLEOTIDE SEQUENCE [LARGE SCALE GENOMIC DNA]</scope>
    <source>
        <strain evidence="1 2">ACET-33324</strain>
    </source>
</reference>
<organism evidence="1 2">
    <name type="scientific">Acetivibrio ethanolgignens</name>
    <dbReference type="NCBI Taxonomy" id="290052"/>
    <lineage>
        <taxon>Bacteria</taxon>
        <taxon>Bacillati</taxon>
        <taxon>Bacillota</taxon>
        <taxon>Clostridia</taxon>
        <taxon>Eubacteriales</taxon>
        <taxon>Oscillospiraceae</taxon>
        <taxon>Acetivibrio</taxon>
    </lineage>
</organism>
<sequence>MSEEKVIKRIGFKINLDLDEKVNNFCYNHNINKSDFICMAIKEKLYKDGFLPNEKVFSLDD</sequence>
<dbReference type="RefSeq" id="WP_058353987.1">
    <property type="nucleotide sequence ID" value="NZ_CABMMD010000200.1"/>
</dbReference>
<keyword evidence="2" id="KW-1185">Reference proteome</keyword>
<name>A0A0V8QBF6_9FIRM</name>
<proteinExistence type="predicted"/>
<evidence type="ECO:0000313" key="1">
    <source>
        <dbReference type="EMBL" id="KSV57774.1"/>
    </source>
</evidence>
<dbReference type="Proteomes" id="UP000054874">
    <property type="component" value="Unassembled WGS sequence"/>
</dbReference>
<evidence type="ECO:0000313" key="2">
    <source>
        <dbReference type="Proteomes" id="UP000054874"/>
    </source>
</evidence>